<dbReference type="EMBL" id="JAWJYN010000001">
    <property type="protein sequence ID" value="MDZ8161018.1"/>
    <property type="molecule type" value="Genomic_DNA"/>
</dbReference>
<evidence type="ECO:0008006" key="5">
    <source>
        <dbReference type="Google" id="ProtNLM"/>
    </source>
</evidence>
<keyword evidence="2" id="KW-0472">Membrane</keyword>
<gene>
    <name evidence="3" type="ORF">R2Q92_04165</name>
</gene>
<sequence length="285" mass="29121">MTDTLTPPQPPAPPTGPPPGSRTRGSSTVIAILTIAFGAVVLLGALAATSFRAVGTAMLDDATHTAGAVGVRTLDVDITAAELRVEFTDVDEARLEVSQGAAADQWRLVRDGDRLTVATPVEFFGISWMFGGNGTAVLLLPERLERVGMDVNLDLSAGRILADAAWGAVDLSVSAGEIDLGGSADSLVVDVSAGTVDADVTDVADAHFDVSAGEIVARLGGEAPDDVEVSVSAGALRLVVPDEVYAVDIDVSAGDVTNRLQTSPDSPHRITGDVSAGDLRLTPGA</sequence>
<comment type="caution">
    <text evidence="3">The sequence shown here is derived from an EMBL/GenBank/DDBJ whole genome shotgun (WGS) entry which is preliminary data.</text>
</comment>
<reference evidence="3 4" key="1">
    <citation type="submission" date="2023-10" db="EMBL/GenBank/DDBJ databases">
        <title>Microbacterium xanthum sp. nov., isolated from seaweed.</title>
        <authorList>
            <person name="Lee S.D."/>
        </authorList>
    </citation>
    <scope>NUCLEOTIDE SEQUENCE [LARGE SCALE GENOMIC DNA]</scope>
    <source>
        <strain evidence="3 4">KCTC 19124</strain>
    </source>
</reference>
<evidence type="ECO:0000313" key="4">
    <source>
        <dbReference type="Proteomes" id="UP001291912"/>
    </source>
</evidence>
<organism evidence="3 4">
    <name type="scientific">Microbacterium aquimaris</name>
    <dbReference type="NCBI Taxonomy" id="459816"/>
    <lineage>
        <taxon>Bacteria</taxon>
        <taxon>Bacillati</taxon>
        <taxon>Actinomycetota</taxon>
        <taxon>Actinomycetes</taxon>
        <taxon>Micrococcales</taxon>
        <taxon>Microbacteriaceae</taxon>
        <taxon>Microbacterium</taxon>
    </lineage>
</organism>
<evidence type="ECO:0000313" key="3">
    <source>
        <dbReference type="EMBL" id="MDZ8161018.1"/>
    </source>
</evidence>
<proteinExistence type="predicted"/>
<evidence type="ECO:0000256" key="1">
    <source>
        <dbReference type="SAM" id="MobiDB-lite"/>
    </source>
</evidence>
<evidence type="ECO:0000256" key="2">
    <source>
        <dbReference type="SAM" id="Phobius"/>
    </source>
</evidence>
<dbReference type="Proteomes" id="UP001291912">
    <property type="component" value="Unassembled WGS sequence"/>
</dbReference>
<keyword evidence="2" id="KW-0812">Transmembrane</keyword>
<protein>
    <recommendedName>
        <fullName evidence="5">Adhesin domain-containing protein</fullName>
    </recommendedName>
</protein>
<feature type="transmembrane region" description="Helical" evidence="2">
    <location>
        <begin position="28"/>
        <end position="48"/>
    </location>
</feature>
<keyword evidence="4" id="KW-1185">Reference proteome</keyword>
<dbReference type="RefSeq" id="WP_194423682.1">
    <property type="nucleotide sequence ID" value="NZ_BAAAPT010000001.1"/>
</dbReference>
<feature type="region of interest" description="Disordered" evidence="1">
    <location>
        <begin position="259"/>
        <end position="285"/>
    </location>
</feature>
<feature type="region of interest" description="Disordered" evidence="1">
    <location>
        <begin position="1"/>
        <end position="25"/>
    </location>
</feature>
<name>A0ABU5N4J9_9MICO</name>
<accession>A0ABU5N4J9</accession>
<feature type="compositionally biased region" description="Pro residues" evidence="1">
    <location>
        <begin position="7"/>
        <end position="20"/>
    </location>
</feature>
<keyword evidence="2" id="KW-1133">Transmembrane helix</keyword>